<dbReference type="NCBIfam" id="TIGR01099">
    <property type="entry name" value="galU"/>
    <property type="match status" value="1"/>
</dbReference>
<evidence type="ECO:0000256" key="4">
    <source>
        <dbReference type="ARBA" id="ARBA00022695"/>
    </source>
</evidence>
<evidence type="ECO:0000256" key="1">
    <source>
        <dbReference type="ARBA" id="ARBA00006890"/>
    </source>
</evidence>
<evidence type="ECO:0000313" key="9">
    <source>
        <dbReference type="Proteomes" id="UP000437736"/>
    </source>
</evidence>
<dbReference type="Proteomes" id="UP000437736">
    <property type="component" value="Unassembled WGS sequence"/>
</dbReference>
<evidence type="ECO:0000256" key="3">
    <source>
        <dbReference type="ARBA" id="ARBA00022679"/>
    </source>
</evidence>
<reference evidence="8 9" key="1">
    <citation type="submission" date="2019-11" db="EMBL/GenBank/DDBJ databases">
        <title>Acidiferrimicrobium australis gen. nov., sp. nov., an acidophilic and obligately heterotrophic, member of the Actinobacteria that catalyses dissimilatory oxido- reduction of iron isolated from metal-rich acidic water in Chile.</title>
        <authorList>
            <person name="Gonzalez D."/>
            <person name="Huber K."/>
            <person name="Hedrich S."/>
            <person name="Rojas-Villalobos C."/>
            <person name="Quatrini R."/>
            <person name="Dinamarca M.A."/>
            <person name="Schwarz A."/>
            <person name="Canales C."/>
            <person name="Nancucheo I."/>
        </authorList>
    </citation>
    <scope>NUCLEOTIDE SEQUENCE [LARGE SCALE GENOMIC DNA]</scope>
    <source>
        <strain evidence="8 9">USS-CCA1</strain>
    </source>
</reference>
<dbReference type="PANTHER" id="PTHR43197">
    <property type="entry name" value="UTP--GLUCOSE-1-PHOSPHATE URIDYLYLTRANSFERASE"/>
    <property type="match status" value="1"/>
</dbReference>
<dbReference type="InterPro" id="IPR029044">
    <property type="entry name" value="Nucleotide-diphossugar_trans"/>
</dbReference>
<dbReference type="PANTHER" id="PTHR43197:SF1">
    <property type="entry name" value="UTP--GLUCOSE-1-PHOSPHATE URIDYLYLTRANSFERASE"/>
    <property type="match status" value="1"/>
</dbReference>
<comment type="caution">
    <text evidence="8">The sequence shown here is derived from an EMBL/GenBank/DDBJ whole genome shotgun (WGS) entry which is preliminary data.</text>
</comment>
<dbReference type="GO" id="GO:0003983">
    <property type="term" value="F:UTP:glucose-1-phosphate uridylyltransferase activity"/>
    <property type="evidence" value="ECO:0007669"/>
    <property type="project" value="UniProtKB-EC"/>
</dbReference>
<dbReference type="EMBL" id="WJHE01000423">
    <property type="protein sequence ID" value="MST32892.1"/>
    <property type="molecule type" value="Genomic_DNA"/>
</dbReference>
<dbReference type="InterPro" id="IPR005835">
    <property type="entry name" value="NTP_transferase_dom"/>
</dbReference>
<name>A0ABW9QUD4_9ACTN</name>
<dbReference type="InterPro" id="IPR005771">
    <property type="entry name" value="GalU_uridylyltTrfase_bac/arc"/>
</dbReference>
<gene>
    <name evidence="8" type="primary">galU</name>
    <name evidence="8" type="ORF">GHK86_09195</name>
</gene>
<dbReference type="CDD" id="cd02541">
    <property type="entry name" value="UGPase_prokaryotic"/>
    <property type="match status" value="1"/>
</dbReference>
<evidence type="ECO:0000256" key="2">
    <source>
        <dbReference type="ARBA" id="ARBA00012415"/>
    </source>
</evidence>
<proteinExistence type="inferred from homology"/>
<evidence type="ECO:0000256" key="5">
    <source>
        <dbReference type="ARBA" id="ARBA00048128"/>
    </source>
</evidence>
<dbReference type="Gene3D" id="3.90.550.10">
    <property type="entry name" value="Spore Coat Polysaccharide Biosynthesis Protein SpsA, Chain A"/>
    <property type="match status" value="1"/>
</dbReference>
<evidence type="ECO:0000259" key="7">
    <source>
        <dbReference type="Pfam" id="PF00483"/>
    </source>
</evidence>
<protein>
    <recommendedName>
        <fullName evidence="2 6">UTP--glucose-1-phosphate uridylyltransferase</fullName>
        <ecNumber evidence="2 6">2.7.7.9</ecNumber>
    </recommendedName>
    <alternativeName>
        <fullName evidence="6">UDP-glucose pyrophosphorylase</fullName>
    </alternativeName>
</protein>
<comment type="catalytic activity">
    <reaction evidence="5 6">
        <text>alpha-D-glucose 1-phosphate + UTP + H(+) = UDP-alpha-D-glucose + diphosphate</text>
        <dbReference type="Rhea" id="RHEA:19889"/>
        <dbReference type="ChEBI" id="CHEBI:15378"/>
        <dbReference type="ChEBI" id="CHEBI:33019"/>
        <dbReference type="ChEBI" id="CHEBI:46398"/>
        <dbReference type="ChEBI" id="CHEBI:58601"/>
        <dbReference type="ChEBI" id="CHEBI:58885"/>
        <dbReference type="EC" id="2.7.7.9"/>
    </reaction>
</comment>
<accession>A0ABW9QUD4</accession>
<dbReference type="Pfam" id="PF00483">
    <property type="entry name" value="NTP_transferase"/>
    <property type="match status" value="1"/>
</dbReference>
<comment type="similarity">
    <text evidence="1 6">Belongs to the UDPGP type 2 family.</text>
</comment>
<keyword evidence="9" id="KW-1185">Reference proteome</keyword>
<evidence type="ECO:0000256" key="6">
    <source>
        <dbReference type="RuleBase" id="RU361259"/>
    </source>
</evidence>
<keyword evidence="3 6" id="KW-0808">Transferase</keyword>
<evidence type="ECO:0000313" key="8">
    <source>
        <dbReference type="EMBL" id="MST32892.1"/>
    </source>
</evidence>
<keyword evidence="4 6" id="KW-0548">Nucleotidyltransferase</keyword>
<dbReference type="SUPFAM" id="SSF53448">
    <property type="entry name" value="Nucleotide-diphospho-sugar transferases"/>
    <property type="match status" value="1"/>
</dbReference>
<dbReference type="EC" id="2.7.7.9" evidence="2 6"/>
<organism evidence="8 9">
    <name type="scientific">Acidiferrimicrobium australe</name>
    <dbReference type="NCBI Taxonomy" id="2664430"/>
    <lineage>
        <taxon>Bacteria</taxon>
        <taxon>Bacillati</taxon>
        <taxon>Actinomycetota</taxon>
        <taxon>Acidimicrobiia</taxon>
        <taxon>Acidimicrobiales</taxon>
        <taxon>Acidimicrobiaceae</taxon>
        <taxon>Acidiferrimicrobium</taxon>
    </lineage>
</organism>
<feature type="domain" description="Nucleotidyl transferase" evidence="7">
    <location>
        <begin position="7"/>
        <end position="269"/>
    </location>
</feature>
<sequence length="291" mass="31871">MTSRVTKAVIPAAGLGTRFLPATKAVPKEMLPLVDKPAIQYVVEEAVGVGLTDILIVTGRNKSSIDDHFDRSPELERHLEAGGKDDELAVIRALAELAEVHTVRQGEARGLGHAVGVARRHIGDEPFAVLLGDDIMDPRVGVLAGMLRAFQERQRAVIALREVPREQISLYGCAAVEVVDGPLVRLEDIVEKPSPADAPSDLAVMGRYVFGPEIFDEIERTPPGKGGEIQLTDAIKRLLGEGEVYGYTFREGRYDVGNKQDYLRATVEVALQREDLGPAFREWLLHRLGRA</sequence>